<evidence type="ECO:0000313" key="8">
    <source>
        <dbReference type="Proteomes" id="UP000231823"/>
    </source>
</evidence>
<dbReference type="GO" id="GO:0005829">
    <property type="term" value="C:cytosol"/>
    <property type="evidence" value="ECO:0007669"/>
    <property type="project" value="TreeGrafter"/>
</dbReference>
<dbReference type="GO" id="GO:0043103">
    <property type="term" value="P:hypoxanthine salvage"/>
    <property type="evidence" value="ECO:0007669"/>
    <property type="project" value="TreeGrafter"/>
</dbReference>
<accession>A0A2K8SCX1</accession>
<evidence type="ECO:0000259" key="6">
    <source>
        <dbReference type="Pfam" id="PF00962"/>
    </source>
</evidence>
<keyword evidence="8" id="KW-1185">Reference proteome</keyword>
<gene>
    <name evidence="7" type="ORF">SFLOR_v1c02430</name>
</gene>
<dbReference type="PANTHER" id="PTHR43114:SF6">
    <property type="entry name" value="ADENINE DEAMINASE"/>
    <property type="match status" value="1"/>
</dbReference>
<comment type="similarity">
    <text evidence="2">Belongs to the metallo-dependent hydrolases superfamily. Adenosine and AMP deaminases family.</text>
</comment>
<dbReference type="Pfam" id="PF00962">
    <property type="entry name" value="A_deaminase"/>
    <property type="match status" value="1"/>
</dbReference>
<name>A0A2K8SCX1_9MOLU</name>
<dbReference type="InterPro" id="IPR006330">
    <property type="entry name" value="Ado/ade_deaminase"/>
</dbReference>
<evidence type="ECO:0000256" key="5">
    <source>
        <dbReference type="ARBA" id="ARBA00022833"/>
    </source>
</evidence>
<feature type="domain" description="Adenosine deaminase" evidence="6">
    <location>
        <begin position="2"/>
        <end position="101"/>
    </location>
</feature>
<dbReference type="InterPro" id="IPR001365">
    <property type="entry name" value="A_deaminase_dom"/>
</dbReference>
<dbReference type="KEGG" id="sfz:SFLOR_v1c02430"/>
<dbReference type="GO" id="GO:0006146">
    <property type="term" value="P:adenine catabolic process"/>
    <property type="evidence" value="ECO:0007669"/>
    <property type="project" value="TreeGrafter"/>
</dbReference>
<dbReference type="EMBL" id="CP025057">
    <property type="protein sequence ID" value="AUB31304.1"/>
    <property type="molecule type" value="Genomic_DNA"/>
</dbReference>
<evidence type="ECO:0000313" key="7">
    <source>
        <dbReference type="EMBL" id="AUB31304.1"/>
    </source>
</evidence>
<dbReference type="Gene3D" id="3.20.20.140">
    <property type="entry name" value="Metal-dependent hydrolases"/>
    <property type="match status" value="1"/>
</dbReference>
<reference evidence="7 8" key="1">
    <citation type="submission" date="2017-12" db="EMBL/GenBank/DDBJ databases">
        <title>Complete genome sequence of Spiroplasma floricola 23-6 (ATCC 29989).</title>
        <authorList>
            <person name="Tsai Y.-M."/>
            <person name="Wu P.-S."/>
            <person name="Lo W.-S."/>
            <person name="Kuo C.-H."/>
        </authorList>
    </citation>
    <scope>NUCLEOTIDE SEQUENCE [LARGE SCALE GENOMIC DNA]</scope>
    <source>
        <strain evidence="7 8">23-6</strain>
    </source>
</reference>
<evidence type="ECO:0000256" key="4">
    <source>
        <dbReference type="ARBA" id="ARBA00022801"/>
    </source>
</evidence>
<evidence type="ECO:0000256" key="1">
    <source>
        <dbReference type="ARBA" id="ARBA00001947"/>
    </source>
</evidence>
<organism evidence="7 8">
    <name type="scientific">Spiroplasma floricola 23-6</name>
    <dbReference type="NCBI Taxonomy" id="1336749"/>
    <lineage>
        <taxon>Bacteria</taxon>
        <taxon>Bacillati</taxon>
        <taxon>Mycoplasmatota</taxon>
        <taxon>Mollicutes</taxon>
        <taxon>Entomoplasmatales</taxon>
        <taxon>Spiroplasmataceae</taxon>
        <taxon>Spiroplasma</taxon>
    </lineage>
</organism>
<dbReference type="Proteomes" id="UP000231823">
    <property type="component" value="Chromosome"/>
</dbReference>
<dbReference type="PANTHER" id="PTHR43114">
    <property type="entry name" value="ADENINE DEAMINASE"/>
    <property type="match status" value="1"/>
</dbReference>
<protein>
    <recommendedName>
        <fullName evidence="6">Adenosine deaminase domain-containing protein</fullName>
    </recommendedName>
</protein>
<dbReference type="SUPFAM" id="SSF51556">
    <property type="entry name" value="Metallo-dependent hydrolases"/>
    <property type="match status" value="1"/>
</dbReference>
<keyword evidence="3" id="KW-0479">Metal-binding</keyword>
<comment type="cofactor">
    <cofactor evidence="1">
        <name>Zn(2+)</name>
        <dbReference type="ChEBI" id="CHEBI:29105"/>
    </cofactor>
</comment>
<dbReference type="AlphaFoldDB" id="A0A2K8SCX1"/>
<evidence type="ECO:0000256" key="2">
    <source>
        <dbReference type="ARBA" id="ARBA00006676"/>
    </source>
</evidence>
<dbReference type="GO" id="GO:0046872">
    <property type="term" value="F:metal ion binding"/>
    <property type="evidence" value="ECO:0007669"/>
    <property type="project" value="UniProtKB-KW"/>
</dbReference>
<evidence type="ECO:0000256" key="3">
    <source>
        <dbReference type="ARBA" id="ARBA00022723"/>
    </source>
</evidence>
<keyword evidence="4" id="KW-0378">Hydrolase</keyword>
<dbReference type="GO" id="GO:0000034">
    <property type="term" value="F:adenine deaminase activity"/>
    <property type="evidence" value="ECO:0007669"/>
    <property type="project" value="TreeGrafter"/>
</dbReference>
<keyword evidence="5" id="KW-0862">Zinc</keyword>
<proteinExistence type="inferred from homology"/>
<sequence>MTRIKNDNIHITMCPFSSTRGNKFENKKDYPIKKYLNFGIQLNINSDDPAYHGATLTQSFNYVDDMWNLSKEEWKTISLNSVNGTFLNDKEKEEYRKEVITFFEEKWQIKSLKKHFFKCFFKLYIKIISDKISINITPDSKGMHVLFINSVVVTLVFCETIITTEETGDIALKRFPAIWNGTIAAAELIPDACAIDGRIGASANNNAVPDPLNKTINAVNITKIIGSNMELPPVNFIADSNLAIKPIFVKPFIKTSAATLKATITILAPIPFQKAAVSVDTTLKDFLLIHSQNMAIIKLKKVTNSTDISKPPLNAKVLRIKLIITSIIGNIGKIV</sequence>
<dbReference type="InterPro" id="IPR032466">
    <property type="entry name" value="Metal_Hydrolase"/>
</dbReference>